<keyword evidence="2" id="KW-1185">Reference proteome</keyword>
<reference evidence="1 2" key="1">
    <citation type="journal article" date="2018" name="Biotechnol. Adv.">
        <title>Improved genomic resources and new bioinformatic workflow for the carcinogenic parasite Clonorchis sinensis: Biotechnological implications.</title>
        <authorList>
            <person name="Wang D."/>
            <person name="Korhonen P.K."/>
            <person name="Gasser R.B."/>
            <person name="Young N.D."/>
        </authorList>
    </citation>
    <scope>NUCLEOTIDE SEQUENCE [LARGE SCALE GENOMIC DNA]</scope>
    <source>
        <strain evidence="1">Cs-k2</strain>
    </source>
</reference>
<accession>A0A3R7F5V6</accession>
<name>A0A3R7F5V6_CLOSI</name>
<evidence type="ECO:0000313" key="2">
    <source>
        <dbReference type="Proteomes" id="UP000286415"/>
    </source>
</evidence>
<dbReference type="AlphaFoldDB" id="A0A3R7F5V6"/>
<sequence>MRWPNAAHSVDWKHHIREIQLGSRYYDRQIIFPPRDSDEMAQWLEHDRKVRGSNPNSASRLFLSRLGQPGSIPALVLPSGGMAVRHRMGATAKAVTFSRGSVALAFIRCSQSGLIIKDNRSAVALFRCLSAMPYEGSTRAGILSGCPGLDRGDREAGVGFEPRTFRSATFRSNHSGISPFHESLRHIGIGLNVSPCDSCSYAYTPPTLGCTEIKYIVVGFARDSSGTQLNLPFVLFPGN</sequence>
<reference evidence="1 2" key="2">
    <citation type="journal article" date="2021" name="Genomics">
        <title>High-quality reference genome for Clonorchis sinensis.</title>
        <authorList>
            <person name="Young N.D."/>
            <person name="Stroehlein A.J."/>
            <person name="Kinkar L."/>
            <person name="Wang T."/>
            <person name="Sohn W.M."/>
            <person name="Chang B.C.H."/>
            <person name="Kaur P."/>
            <person name="Weisz D."/>
            <person name="Dudchenko O."/>
            <person name="Aiden E.L."/>
            <person name="Korhonen P.K."/>
            <person name="Gasser R.B."/>
        </authorList>
    </citation>
    <scope>NUCLEOTIDE SEQUENCE [LARGE SCALE GENOMIC DNA]</scope>
    <source>
        <strain evidence="1">Cs-k2</strain>
    </source>
</reference>
<comment type="caution">
    <text evidence="1">The sequence shown here is derived from an EMBL/GenBank/DDBJ whole genome shotgun (WGS) entry which is preliminary data.</text>
</comment>
<protein>
    <submittedName>
        <fullName evidence="1">Uncharacterized protein</fullName>
    </submittedName>
</protein>
<dbReference type="InParanoid" id="A0A3R7F5V6"/>
<dbReference type="Proteomes" id="UP000286415">
    <property type="component" value="Unassembled WGS sequence"/>
</dbReference>
<gene>
    <name evidence="1" type="ORF">CSKR_101241</name>
</gene>
<organism evidence="1 2">
    <name type="scientific">Clonorchis sinensis</name>
    <name type="common">Chinese liver fluke</name>
    <dbReference type="NCBI Taxonomy" id="79923"/>
    <lineage>
        <taxon>Eukaryota</taxon>
        <taxon>Metazoa</taxon>
        <taxon>Spiralia</taxon>
        <taxon>Lophotrochozoa</taxon>
        <taxon>Platyhelminthes</taxon>
        <taxon>Trematoda</taxon>
        <taxon>Digenea</taxon>
        <taxon>Opisthorchiida</taxon>
        <taxon>Opisthorchiata</taxon>
        <taxon>Opisthorchiidae</taxon>
        <taxon>Clonorchis</taxon>
    </lineage>
</organism>
<dbReference type="EMBL" id="NIRI02000077">
    <property type="protein sequence ID" value="KAG5441011.1"/>
    <property type="molecule type" value="Genomic_DNA"/>
</dbReference>
<evidence type="ECO:0000313" key="1">
    <source>
        <dbReference type="EMBL" id="KAG5441011.1"/>
    </source>
</evidence>
<proteinExistence type="predicted"/>